<dbReference type="GO" id="GO:0006397">
    <property type="term" value="P:mRNA processing"/>
    <property type="evidence" value="ECO:0007669"/>
    <property type="project" value="UniProtKB-KW"/>
</dbReference>
<dbReference type="Gramene" id="evm.model.02.1817">
    <property type="protein sequence ID" value="cds.evm.model.02.1817"/>
    <property type="gene ID" value="evm.TU.02.1817"/>
</dbReference>
<dbReference type="EMBL" id="UZAU01000224">
    <property type="status" value="NOT_ANNOTATED_CDS"/>
    <property type="molecule type" value="Genomic_DNA"/>
</dbReference>
<keyword evidence="8" id="KW-0131">Cell cycle</keyword>
<feature type="domain" description="SDE2-like" evidence="11">
    <location>
        <begin position="89"/>
        <end position="191"/>
    </location>
</feature>
<accession>A0A803NV84</accession>
<dbReference type="SUPFAM" id="SSF54236">
    <property type="entry name" value="Ubiquitin-like"/>
    <property type="match status" value="1"/>
</dbReference>
<feature type="compositionally biased region" description="Acidic residues" evidence="9">
    <location>
        <begin position="233"/>
        <end position="243"/>
    </location>
</feature>
<evidence type="ECO:0000256" key="1">
    <source>
        <dbReference type="ARBA" id="ARBA00004123"/>
    </source>
</evidence>
<keyword evidence="5" id="KW-0507">mRNA processing</keyword>
<dbReference type="InterPro" id="IPR053822">
    <property type="entry name" value="SDE2-like_dom"/>
</dbReference>
<feature type="compositionally biased region" description="Low complexity" evidence="9">
    <location>
        <begin position="281"/>
        <end position="291"/>
    </location>
</feature>
<evidence type="ECO:0000259" key="11">
    <source>
        <dbReference type="Pfam" id="PF22782"/>
    </source>
</evidence>
<proteinExistence type="inferred from homology"/>
<feature type="region of interest" description="Disordered" evidence="9">
    <location>
        <begin position="226"/>
        <end position="335"/>
    </location>
</feature>
<dbReference type="PANTHER" id="PTHR12786:SF1">
    <property type="entry name" value="SPLICING REGULATOR SDE2"/>
    <property type="match status" value="1"/>
</dbReference>
<dbReference type="OrthoDB" id="547031at2759"/>
<dbReference type="PANTHER" id="PTHR12786">
    <property type="entry name" value="SPLICING FACTOR SF3A-RELATED"/>
    <property type="match status" value="1"/>
</dbReference>
<evidence type="ECO:0000256" key="8">
    <source>
        <dbReference type="ARBA" id="ARBA00023306"/>
    </source>
</evidence>
<evidence type="ECO:0000313" key="12">
    <source>
        <dbReference type="EnsemblPlants" id="cds.evm.model.02.1817"/>
    </source>
</evidence>
<dbReference type="OMA" id="CFWTGLE"/>
<evidence type="ECO:0000256" key="5">
    <source>
        <dbReference type="ARBA" id="ARBA00022664"/>
    </source>
</evidence>
<dbReference type="InterPro" id="IPR029071">
    <property type="entry name" value="Ubiquitin-like_domsf"/>
</dbReference>
<dbReference type="InterPro" id="IPR025086">
    <property type="entry name" value="SDE2/SF3A3_SAP"/>
</dbReference>
<keyword evidence="7" id="KW-0539">Nucleus</keyword>
<dbReference type="AlphaFoldDB" id="A0A803NV84"/>
<feature type="domain" description="SDE2/SF3A3 SAP" evidence="10">
    <location>
        <begin position="390"/>
        <end position="468"/>
    </location>
</feature>
<evidence type="ECO:0000256" key="4">
    <source>
        <dbReference type="ARBA" id="ARBA00022490"/>
    </source>
</evidence>
<evidence type="ECO:0000256" key="9">
    <source>
        <dbReference type="SAM" id="MobiDB-lite"/>
    </source>
</evidence>
<comment type="similarity">
    <text evidence="3">Belongs to the SDE2 family.</text>
</comment>
<feature type="compositionally biased region" description="Polar residues" evidence="9">
    <location>
        <begin position="395"/>
        <end position="404"/>
    </location>
</feature>
<evidence type="ECO:0000256" key="2">
    <source>
        <dbReference type="ARBA" id="ARBA00004496"/>
    </source>
</evidence>
<feature type="region of interest" description="Disordered" evidence="9">
    <location>
        <begin position="380"/>
        <end position="408"/>
    </location>
</feature>
<dbReference type="Gene3D" id="3.10.20.90">
    <property type="entry name" value="Phosphatidylinositol 3-kinase Catalytic Subunit, Chain A, domain 1"/>
    <property type="match status" value="1"/>
</dbReference>
<organism evidence="12 13">
    <name type="scientific">Cannabis sativa</name>
    <name type="common">Hemp</name>
    <name type="synonym">Marijuana</name>
    <dbReference type="NCBI Taxonomy" id="3483"/>
    <lineage>
        <taxon>Eukaryota</taxon>
        <taxon>Viridiplantae</taxon>
        <taxon>Streptophyta</taxon>
        <taxon>Embryophyta</taxon>
        <taxon>Tracheophyta</taxon>
        <taxon>Spermatophyta</taxon>
        <taxon>Magnoliopsida</taxon>
        <taxon>eudicotyledons</taxon>
        <taxon>Gunneridae</taxon>
        <taxon>Pentapetalae</taxon>
        <taxon>rosids</taxon>
        <taxon>fabids</taxon>
        <taxon>Rosales</taxon>
        <taxon>Cannabaceae</taxon>
        <taxon>Cannabis</taxon>
    </lineage>
</organism>
<reference evidence="12" key="2">
    <citation type="submission" date="2021-03" db="UniProtKB">
        <authorList>
            <consortium name="EnsemblPlants"/>
        </authorList>
    </citation>
    <scope>IDENTIFICATION</scope>
</reference>
<dbReference type="EnsemblPlants" id="evm.model.02.1817">
    <property type="protein sequence ID" value="cds.evm.model.02.1817"/>
    <property type="gene ID" value="evm.TU.02.1817"/>
</dbReference>
<evidence type="ECO:0000256" key="7">
    <source>
        <dbReference type="ARBA" id="ARBA00023242"/>
    </source>
</evidence>
<dbReference type="Pfam" id="PF13297">
    <property type="entry name" value="SDE2_2C"/>
    <property type="match status" value="1"/>
</dbReference>
<evidence type="ECO:0000256" key="3">
    <source>
        <dbReference type="ARBA" id="ARBA00008726"/>
    </source>
</evidence>
<protein>
    <recommendedName>
        <fullName evidence="14">Ubiquitin-like domain-containing protein</fullName>
    </recommendedName>
</protein>
<keyword evidence="4" id="KW-0963">Cytoplasm</keyword>
<reference evidence="12" key="1">
    <citation type="submission" date="2018-11" db="EMBL/GenBank/DDBJ databases">
        <authorList>
            <person name="Grassa J C."/>
        </authorList>
    </citation>
    <scope>NUCLEOTIDE SEQUENCE [LARGE SCALE GENOMIC DNA]</scope>
</reference>
<sequence>MDVTAISGEPRIYQLMVMLLQRRTLILRYTTPQVYANDVKHRLQEITKIPSHLQRLITGSRHLDDDSVLSCADEDLSFPTVHLTLRLRGGKGGFGSLLRGAGTRNLKKTNNFDACRDMSGRRLRHVNAEKRLEEWKATEEERKLEKKAHDFLKKVAKKGKKGAGDGAAEKYVAKYREESERCVSEVLDSVREAVKGKREEGLKGKRKGAFKGDAADAKRLKIWMGKRQMGVSDSDDSDEDDESDVGKESEKSTVLNNGNHSDSSKDGDDSSGSVTGVKQVGEFSGGSSSESGPEEEEKASNMQETKESSKTPIVNSIPCEGNDVYETASQKEKMDQTLTVSCSEFPVNSETEAVQDEKDPVVDNVPTSSCGNVVETLLSTSESRPIESDPGVQVEASSSGNAGITETPLDFDQINSAAELEALGLERLKTELQTRGLKCGGTLQERAARLFLLKSTPLEKLPKKLLAKK</sequence>
<dbReference type="Pfam" id="PF22782">
    <property type="entry name" value="SDE2"/>
    <property type="match status" value="1"/>
</dbReference>
<comment type="subcellular location">
    <subcellularLocation>
        <location evidence="2">Cytoplasm</location>
    </subcellularLocation>
    <subcellularLocation>
        <location evidence="1">Nucleus</location>
    </subcellularLocation>
</comment>
<evidence type="ECO:0008006" key="14">
    <source>
        <dbReference type="Google" id="ProtNLM"/>
    </source>
</evidence>
<keyword evidence="13" id="KW-1185">Reference proteome</keyword>
<evidence type="ECO:0000313" key="13">
    <source>
        <dbReference type="Proteomes" id="UP000596661"/>
    </source>
</evidence>
<dbReference type="Proteomes" id="UP000596661">
    <property type="component" value="Chromosome 2"/>
</dbReference>
<keyword evidence="6" id="KW-0508">mRNA splicing</keyword>
<evidence type="ECO:0000256" key="6">
    <source>
        <dbReference type="ARBA" id="ARBA00023187"/>
    </source>
</evidence>
<dbReference type="InterPro" id="IPR051421">
    <property type="entry name" value="RNA_Proc_DNA_Dmg_Regulator"/>
</dbReference>
<evidence type="ECO:0000259" key="10">
    <source>
        <dbReference type="Pfam" id="PF13297"/>
    </source>
</evidence>
<dbReference type="GO" id="GO:0008380">
    <property type="term" value="P:RNA splicing"/>
    <property type="evidence" value="ECO:0007669"/>
    <property type="project" value="UniProtKB-KW"/>
</dbReference>
<name>A0A803NV84_CANSA</name>
<dbReference type="GO" id="GO:0005737">
    <property type="term" value="C:cytoplasm"/>
    <property type="evidence" value="ECO:0007669"/>
    <property type="project" value="UniProtKB-SubCell"/>
</dbReference>
<dbReference type="GO" id="GO:0005634">
    <property type="term" value="C:nucleus"/>
    <property type="evidence" value="ECO:0007669"/>
    <property type="project" value="UniProtKB-SubCell"/>
</dbReference>